<organism evidence="3 4">
    <name type="scientific">Pelagibacterium luteolum</name>
    <dbReference type="NCBI Taxonomy" id="440168"/>
    <lineage>
        <taxon>Bacteria</taxon>
        <taxon>Pseudomonadati</taxon>
        <taxon>Pseudomonadota</taxon>
        <taxon>Alphaproteobacteria</taxon>
        <taxon>Hyphomicrobiales</taxon>
        <taxon>Devosiaceae</taxon>
        <taxon>Pelagibacterium</taxon>
    </lineage>
</organism>
<accession>A0A1G7U1I2</accession>
<dbReference type="GO" id="GO:0005886">
    <property type="term" value="C:plasma membrane"/>
    <property type="evidence" value="ECO:0007669"/>
    <property type="project" value="TreeGrafter"/>
</dbReference>
<dbReference type="PANTHER" id="PTHR45569">
    <property type="entry name" value="SENSOR PROTEIN KDPD"/>
    <property type="match status" value="1"/>
</dbReference>
<evidence type="ECO:0000256" key="1">
    <source>
        <dbReference type="SAM" id="MobiDB-lite"/>
    </source>
</evidence>
<keyword evidence="4" id="KW-1185">Reference proteome</keyword>
<feature type="region of interest" description="Disordered" evidence="1">
    <location>
        <begin position="323"/>
        <end position="343"/>
    </location>
</feature>
<dbReference type="Pfam" id="PF13188">
    <property type="entry name" value="PAS_8"/>
    <property type="match status" value="1"/>
</dbReference>
<dbReference type="RefSeq" id="WP_090593503.1">
    <property type="nucleotide sequence ID" value="NZ_FNCS01000002.1"/>
</dbReference>
<dbReference type="PANTHER" id="PTHR45569:SF1">
    <property type="entry name" value="SENSOR PROTEIN KDPD"/>
    <property type="match status" value="1"/>
</dbReference>
<feature type="compositionally biased region" description="Basic and acidic residues" evidence="1">
    <location>
        <begin position="323"/>
        <end position="335"/>
    </location>
</feature>
<dbReference type="InterPro" id="IPR052023">
    <property type="entry name" value="Histidine_kinase_KdpD"/>
</dbReference>
<evidence type="ECO:0000313" key="3">
    <source>
        <dbReference type="EMBL" id="SDG41278.1"/>
    </source>
</evidence>
<evidence type="ECO:0000259" key="2">
    <source>
        <dbReference type="PROSITE" id="PS50109"/>
    </source>
</evidence>
<dbReference type="InterPro" id="IPR036890">
    <property type="entry name" value="HATPase_C_sf"/>
</dbReference>
<dbReference type="InterPro" id="IPR005467">
    <property type="entry name" value="His_kinase_dom"/>
</dbReference>
<dbReference type="InterPro" id="IPR003594">
    <property type="entry name" value="HATPase_dom"/>
</dbReference>
<dbReference type="SUPFAM" id="SSF55785">
    <property type="entry name" value="PYP-like sensor domain (PAS domain)"/>
    <property type="match status" value="1"/>
</dbReference>
<dbReference type="GO" id="GO:0000155">
    <property type="term" value="F:phosphorelay sensor kinase activity"/>
    <property type="evidence" value="ECO:0007669"/>
    <property type="project" value="TreeGrafter"/>
</dbReference>
<dbReference type="Gene3D" id="3.30.565.10">
    <property type="entry name" value="Histidine kinase-like ATPase, C-terminal domain"/>
    <property type="match status" value="1"/>
</dbReference>
<dbReference type="PROSITE" id="PS50109">
    <property type="entry name" value="HIS_KIN"/>
    <property type="match status" value="1"/>
</dbReference>
<dbReference type="InterPro" id="IPR000014">
    <property type="entry name" value="PAS"/>
</dbReference>
<dbReference type="STRING" id="440168.SAMN04487974_102479"/>
<sequence>MNQDWTSLPQADVVKRLEDDPRPAWLWPGDASAPLWSNRAAELFGAKLKGDEIKRAEVAIPVRGQISRIMRLGLTGRPMLSRMQFLAGRKPMSATCQCTPIDLGGDKPALLVVGVDPIAEDIREAAWGGDDAPAVEEAVEAAAPVEPDLAEQEAVAEPDADPVDTETGEIVAPVEDDRDVAAVDGDVPSPERLSALVDKLAQHEHLFDPLDAGDDAPLPATEDGVPGRDFATIAFDDELEAEGERESDWGEDEAQKDEDVFLADRRADEGVGRAGLWRITGQGFVTTPDADDAPSEPVAVEDVHVDTASRYNFEELSRILTDRVGREEAPSEEKVSPAPAAPTTVVPFRPGGSLLALSDEALVLNRLPLAILIFRDQDIVFVNRALVELTGYETVAALRALGLSAILPTVDASEPAGPVTHLMRRDGSRVAVSARLQAVTWQGRPSFMLTARTNEIEPLREAEVQQFAELWATTAGFGFIAADRAGVIVKHMPSRNGRADVKEGAPLTALLPVGEHAALRNFLSLPSRYAGGVRPAIALRSAKSGETITLFAEGRAGIVTGYFGLIGSTVAAPAPQRSILPADTLSRITRGLRRPLNTVAGFSELMVSEAFGPLANPRYVEHARDIRAAGIEIGDLADELDDYVRLANGELPLSPADVDMGTLLAECLVRVRGQAGKARVLLRSAISERLPFVRVDATTLKQAVLNMLASAISEAGEGSKVVLSGQLEDDGSVSVHVRDETKGPNALAERFVVFRDGVGADGLQRVPSQSSIGLTLTRSLVAVNACSLSLEPTSESGTLMTLTVPALLVVSARA</sequence>
<dbReference type="Pfam" id="PF02518">
    <property type="entry name" value="HATPase_c"/>
    <property type="match status" value="1"/>
</dbReference>
<dbReference type="SUPFAM" id="SSF55874">
    <property type="entry name" value="ATPase domain of HSP90 chaperone/DNA topoisomerase II/histidine kinase"/>
    <property type="match status" value="1"/>
</dbReference>
<dbReference type="InterPro" id="IPR035965">
    <property type="entry name" value="PAS-like_dom_sf"/>
</dbReference>
<dbReference type="OrthoDB" id="9813151at2"/>
<dbReference type="EMBL" id="FNCS01000002">
    <property type="protein sequence ID" value="SDG41278.1"/>
    <property type="molecule type" value="Genomic_DNA"/>
</dbReference>
<dbReference type="Proteomes" id="UP000199495">
    <property type="component" value="Unassembled WGS sequence"/>
</dbReference>
<name>A0A1G7U1I2_9HYPH</name>
<protein>
    <submittedName>
        <fullName evidence="3">PAS domain-containing protein</fullName>
    </submittedName>
</protein>
<reference evidence="3 4" key="1">
    <citation type="submission" date="2016-10" db="EMBL/GenBank/DDBJ databases">
        <authorList>
            <person name="de Groot N.N."/>
        </authorList>
    </citation>
    <scope>NUCLEOTIDE SEQUENCE [LARGE SCALE GENOMIC DNA]</scope>
    <source>
        <strain evidence="3 4">CGMCC 1.10267</strain>
    </source>
</reference>
<gene>
    <name evidence="3" type="ORF">SAMN04487974_102479</name>
</gene>
<dbReference type="AlphaFoldDB" id="A0A1G7U1I2"/>
<evidence type="ECO:0000313" key="4">
    <source>
        <dbReference type="Proteomes" id="UP000199495"/>
    </source>
</evidence>
<proteinExistence type="predicted"/>
<feature type="domain" description="Histidine kinase" evidence="2">
    <location>
        <begin position="587"/>
        <end position="808"/>
    </location>
</feature>